<dbReference type="STRING" id="6412.T1ELF9"/>
<name>T1ELF9_HELRO</name>
<protein>
    <recommendedName>
        <fullName evidence="5">Methyltransferase type 11 domain-containing protein</fullName>
    </recommendedName>
</protein>
<dbReference type="KEGG" id="hro:HELRODRAFT_154744"/>
<dbReference type="OrthoDB" id="506498at2759"/>
<dbReference type="Proteomes" id="UP000015101">
    <property type="component" value="Unassembled WGS sequence"/>
</dbReference>
<dbReference type="PANTHER" id="PTHR44942:SF4">
    <property type="entry name" value="METHYLTRANSFERASE TYPE 11 DOMAIN-CONTAINING PROTEIN"/>
    <property type="match status" value="1"/>
</dbReference>
<organism evidence="7 8">
    <name type="scientific">Helobdella robusta</name>
    <name type="common">Californian leech</name>
    <dbReference type="NCBI Taxonomy" id="6412"/>
    <lineage>
        <taxon>Eukaryota</taxon>
        <taxon>Metazoa</taxon>
        <taxon>Spiralia</taxon>
        <taxon>Lophotrochozoa</taxon>
        <taxon>Annelida</taxon>
        <taxon>Clitellata</taxon>
        <taxon>Hirudinea</taxon>
        <taxon>Rhynchobdellida</taxon>
        <taxon>Glossiphoniidae</taxon>
        <taxon>Helobdella</taxon>
    </lineage>
</organism>
<dbReference type="FunFam" id="3.40.50.150:FF:000668">
    <property type="entry name" value="Uncharacterized protein"/>
    <property type="match status" value="1"/>
</dbReference>
<feature type="domain" description="Methyltransferase type 11" evidence="5">
    <location>
        <begin position="85"/>
        <end position="183"/>
    </location>
</feature>
<dbReference type="GeneID" id="20197409"/>
<reference evidence="7" key="3">
    <citation type="submission" date="2015-06" db="UniProtKB">
        <authorList>
            <consortium name="EnsemblMetazoa"/>
        </authorList>
    </citation>
    <scope>IDENTIFICATION</scope>
</reference>
<dbReference type="Pfam" id="PF08241">
    <property type="entry name" value="Methyltransf_11"/>
    <property type="match status" value="1"/>
</dbReference>
<evidence type="ECO:0000256" key="3">
    <source>
        <dbReference type="ARBA" id="ARBA00022679"/>
    </source>
</evidence>
<evidence type="ECO:0000313" key="8">
    <source>
        <dbReference type="Proteomes" id="UP000015101"/>
    </source>
</evidence>
<proteinExistence type="inferred from homology"/>
<dbReference type="GO" id="GO:0032259">
    <property type="term" value="P:methylation"/>
    <property type="evidence" value="ECO:0007669"/>
    <property type="project" value="UniProtKB-KW"/>
</dbReference>
<dbReference type="SUPFAM" id="SSF53335">
    <property type="entry name" value="S-adenosyl-L-methionine-dependent methyltransferases"/>
    <property type="match status" value="1"/>
</dbReference>
<feature type="signal peptide" evidence="4">
    <location>
        <begin position="1"/>
        <end position="24"/>
    </location>
</feature>
<dbReference type="InterPro" id="IPR051052">
    <property type="entry name" value="Diverse_substrate_MTase"/>
</dbReference>
<dbReference type="PANTHER" id="PTHR44942">
    <property type="entry name" value="METHYLTRANSF_11 DOMAIN-CONTAINING PROTEIN"/>
    <property type="match status" value="1"/>
</dbReference>
<dbReference type="eggNOG" id="KOG3010">
    <property type="taxonomic scope" value="Eukaryota"/>
</dbReference>
<evidence type="ECO:0000313" key="7">
    <source>
        <dbReference type="EnsemblMetazoa" id="HelroP154744"/>
    </source>
</evidence>
<comment type="similarity">
    <text evidence="1">Belongs to the methyltransferase superfamily.</text>
</comment>
<evidence type="ECO:0000259" key="5">
    <source>
        <dbReference type="Pfam" id="PF08241"/>
    </source>
</evidence>
<reference evidence="8" key="1">
    <citation type="submission" date="2012-12" db="EMBL/GenBank/DDBJ databases">
        <authorList>
            <person name="Hellsten U."/>
            <person name="Grimwood J."/>
            <person name="Chapman J.A."/>
            <person name="Shapiro H."/>
            <person name="Aerts A."/>
            <person name="Otillar R.P."/>
            <person name="Terry A.Y."/>
            <person name="Boore J.L."/>
            <person name="Simakov O."/>
            <person name="Marletaz F."/>
            <person name="Cho S.-J."/>
            <person name="Edsinger-Gonzales E."/>
            <person name="Havlak P."/>
            <person name="Kuo D.-H."/>
            <person name="Larsson T."/>
            <person name="Lv J."/>
            <person name="Arendt D."/>
            <person name="Savage R."/>
            <person name="Osoegawa K."/>
            <person name="de Jong P."/>
            <person name="Lindberg D.R."/>
            <person name="Seaver E.C."/>
            <person name="Weisblat D.A."/>
            <person name="Putnam N.H."/>
            <person name="Grigoriev I.V."/>
            <person name="Rokhsar D.S."/>
        </authorList>
    </citation>
    <scope>NUCLEOTIDE SEQUENCE</scope>
</reference>
<feature type="chain" id="PRO_5010979882" description="Methyltransferase type 11 domain-containing protein" evidence="4">
    <location>
        <begin position="25"/>
        <end position="311"/>
    </location>
</feature>
<keyword evidence="2" id="KW-0489">Methyltransferase</keyword>
<dbReference type="InParanoid" id="T1ELF9"/>
<keyword evidence="8" id="KW-1185">Reference proteome</keyword>
<dbReference type="CDD" id="cd02440">
    <property type="entry name" value="AdoMet_MTases"/>
    <property type="match status" value="1"/>
</dbReference>
<dbReference type="InterPro" id="IPR013216">
    <property type="entry name" value="Methyltransf_11"/>
</dbReference>
<dbReference type="CTD" id="20197409"/>
<sequence>MNDTNLSILLLLSFALLAAEKTEAEMCSQYEDEDHTELFHKYRPRYPKKIFEIIDRKLTESTDRLPNELREKYKKNDNGRWREALDIGCGTGISTLMLVDFVQESFGIDSSKTQIFKAKVVSYGMKDPSRVTYLNEDALMISQMFSENSIDLIVSGQAVHWLADRAKFYEACMKVLRPGGLLALYGYRTHEFEDENAEKIKQEFCPGMTKDFEPKEVKHLDNSYKDIFEELKTLYPNAERDDSFTDHLESTIDHYAGYLSSWCAYRNYKKVHPGHPDILDDVRDKLKEIFPGDTLVKTTAKYFILFVTKEV</sequence>
<dbReference type="GO" id="GO:0008757">
    <property type="term" value="F:S-adenosylmethionine-dependent methyltransferase activity"/>
    <property type="evidence" value="ECO:0007669"/>
    <property type="project" value="InterPro"/>
</dbReference>
<keyword evidence="3" id="KW-0808">Transferase</keyword>
<dbReference type="EMBL" id="AMQM01004153">
    <property type="status" value="NOT_ANNOTATED_CDS"/>
    <property type="molecule type" value="Genomic_DNA"/>
</dbReference>
<dbReference type="OMA" id="RTHEFED"/>
<reference evidence="6 8" key="2">
    <citation type="journal article" date="2013" name="Nature">
        <title>Insights into bilaterian evolution from three spiralian genomes.</title>
        <authorList>
            <person name="Simakov O."/>
            <person name="Marletaz F."/>
            <person name="Cho S.J."/>
            <person name="Edsinger-Gonzales E."/>
            <person name="Havlak P."/>
            <person name="Hellsten U."/>
            <person name="Kuo D.H."/>
            <person name="Larsson T."/>
            <person name="Lv J."/>
            <person name="Arendt D."/>
            <person name="Savage R."/>
            <person name="Osoegawa K."/>
            <person name="de Jong P."/>
            <person name="Grimwood J."/>
            <person name="Chapman J.A."/>
            <person name="Shapiro H."/>
            <person name="Aerts A."/>
            <person name="Otillar R.P."/>
            <person name="Terry A.Y."/>
            <person name="Boore J.L."/>
            <person name="Grigoriev I.V."/>
            <person name="Lindberg D.R."/>
            <person name="Seaver E.C."/>
            <person name="Weisblat D.A."/>
            <person name="Putnam N.H."/>
            <person name="Rokhsar D.S."/>
        </authorList>
    </citation>
    <scope>NUCLEOTIDE SEQUENCE</scope>
</reference>
<keyword evidence="4" id="KW-0732">Signal</keyword>
<dbReference type="RefSeq" id="XP_009017216.1">
    <property type="nucleotide sequence ID" value="XM_009018968.1"/>
</dbReference>
<dbReference type="Gene3D" id="3.40.50.150">
    <property type="entry name" value="Vaccinia Virus protein VP39"/>
    <property type="match status" value="1"/>
</dbReference>
<evidence type="ECO:0000256" key="4">
    <source>
        <dbReference type="SAM" id="SignalP"/>
    </source>
</evidence>
<dbReference type="AlphaFoldDB" id="T1ELF9"/>
<evidence type="ECO:0000313" key="6">
    <source>
        <dbReference type="EMBL" id="ESO04637.1"/>
    </source>
</evidence>
<evidence type="ECO:0000256" key="2">
    <source>
        <dbReference type="ARBA" id="ARBA00022603"/>
    </source>
</evidence>
<dbReference type="InterPro" id="IPR029063">
    <property type="entry name" value="SAM-dependent_MTases_sf"/>
</dbReference>
<dbReference type="HOGENOM" id="CLU_049344_5_2_1"/>
<accession>T1ELF9</accession>
<dbReference type="EMBL" id="KB096457">
    <property type="protein sequence ID" value="ESO04637.1"/>
    <property type="molecule type" value="Genomic_DNA"/>
</dbReference>
<gene>
    <name evidence="7" type="primary">20197409</name>
    <name evidence="6" type="ORF">HELRODRAFT_154744</name>
</gene>
<dbReference type="EnsemblMetazoa" id="HelroT154744">
    <property type="protein sequence ID" value="HelroP154744"/>
    <property type="gene ID" value="HelroG154744"/>
</dbReference>
<evidence type="ECO:0000256" key="1">
    <source>
        <dbReference type="ARBA" id="ARBA00008361"/>
    </source>
</evidence>